<dbReference type="RefSeq" id="WP_186888800.1">
    <property type="nucleotide sequence ID" value="NZ_JACONZ010000005.1"/>
</dbReference>
<dbReference type="Proteomes" id="UP000659630">
    <property type="component" value="Unassembled WGS sequence"/>
</dbReference>
<evidence type="ECO:0000256" key="5">
    <source>
        <dbReference type="SAM" id="SignalP"/>
    </source>
</evidence>
<dbReference type="InterPro" id="IPR051010">
    <property type="entry name" value="BCAA_transport"/>
</dbReference>
<reference evidence="7" key="1">
    <citation type="submission" date="2020-08" db="EMBL/GenBank/DDBJ databases">
        <title>Genome public.</title>
        <authorList>
            <person name="Liu C."/>
            <person name="Sun Q."/>
        </authorList>
    </citation>
    <scope>NUCLEOTIDE SEQUENCE</scope>
    <source>
        <strain evidence="7">BX8</strain>
    </source>
</reference>
<comment type="caution">
    <text evidence="7">The sequence shown here is derived from an EMBL/GenBank/DDBJ whole genome shotgun (WGS) entry which is preliminary data.</text>
</comment>
<feature type="domain" description="Leucine-binding protein" evidence="6">
    <location>
        <begin position="50"/>
        <end position="399"/>
    </location>
</feature>
<evidence type="ECO:0000313" key="8">
    <source>
        <dbReference type="Proteomes" id="UP000659630"/>
    </source>
</evidence>
<feature type="signal peptide" evidence="5">
    <location>
        <begin position="1"/>
        <end position="21"/>
    </location>
</feature>
<protein>
    <submittedName>
        <fullName evidence="7">ABC transporter substrate-binding protein</fullName>
    </submittedName>
</protein>
<dbReference type="PANTHER" id="PTHR30483:SF6">
    <property type="entry name" value="PERIPLASMIC BINDING PROTEIN OF ABC TRANSPORTER FOR NATURAL AMINO ACIDS"/>
    <property type="match status" value="1"/>
</dbReference>
<dbReference type="Pfam" id="PF13458">
    <property type="entry name" value="Peripla_BP_6"/>
    <property type="match status" value="1"/>
</dbReference>
<evidence type="ECO:0000313" key="7">
    <source>
        <dbReference type="EMBL" id="MBC5582439.1"/>
    </source>
</evidence>
<sequence>MKKFVCTALAVCMALSLAACGGSGSGSSAAGGSSAATGSSAAASTGEGGSIKVGLLANTSDANANYGNAVKNGAMLYINEVNAAGGVNGKQIEVVAYDDKGEATEAVTAFNRLLDDGVTAVIGSVLTGTTIAVADESYAVGMPQITASATAPGVTLLDPEDESSGIRENVFRACFIDPFQGEKMAEYAFEKMGVKTAAVIFETGNDYSEGLKNAFVEKCQELGVTVTNEEAYSTGDVDFKAQMTNIAKSAPDVVFSPNYYEDDGKIVTQARQAGYEGTFLGGDGWSGVGPYASAEDLEGTVYCSAYAGDETFESAYEAAYGEKVPNMFAPLGYDAAKLMLAALGAAEDQGLEAGSDEYKAAVIDALKATDGVEGVTGSYKFDEFNNPIKSAAMMQLQNGEEVFTEMF</sequence>
<dbReference type="PROSITE" id="PS51257">
    <property type="entry name" value="PROKAR_LIPOPROTEIN"/>
    <property type="match status" value="1"/>
</dbReference>
<proteinExistence type="inferred from homology"/>
<keyword evidence="8" id="KW-1185">Reference proteome</keyword>
<name>A0A923RFE7_9FIRM</name>
<accession>A0A923RFE7</accession>
<dbReference type="PRINTS" id="PR00337">
    <property type="entry name" value="LEUILEVALBP"/>
</dbReference>
<comment type="similarity">
    <text evidence="1">Belongs to the leucine-binding protein family.</text>
</comment>
<keyword evidence="4" id="KW-0029">Amino-acid transport</keyword>
<evidence type="ECO:0000256" key="4">
    <source>
        <dbReference type="ARBA" id="ARBA00022970"/>
    </source>
</evidence>
<dbReference type="AlphaFoldDB" id="A0A923RFE7"/>
<evidence type="ECO:0000256" key="1">
    <source>
        <dbReference type="ARBA" id="ARBA00010062"/>
    </source>
</evidence>
<evidence type="ECO:0000256" key="2">
    <source>
        <dbReference type="ARBA" id="ARBA00022448"/>
    </source>
</evidence>
<organism evidence="7 8">
    <name type="scientific">Anaerofilum hominis</name>
    <dbReference type="NCBI Taxonomy" id="2763016"/>
    <lineage>
        <taxon>Bacteria</taxon>
        <taxon>Bacillati</taxon>
        <taxon>Bacillota</taxon>
        <taxon>Clostridia</taxon>
        <taxon>Eubacteriales</taxon>
        <taxon>Oscillospiraceae</taxon>
        <taxon>Anaerofilum</taxon>
    </lineage>
</organism>
<keyword evidence="2" id="KW-0813">Transport</keyword>
<evidence type="ECO:0000256" key="3">
    <source>
        <dbReference type="ARBA" id="ARBA00022729"/>
    </source>
</evidence>
<dbReference type="CDD" id="cd06347">
    <property type="entry name" value="PBP1_ABC_LivK_ligand_binding-like"/>
    <property type="match status" value="1"/>
</dbReference>
<evidence type="ECO:0000259" key="6">
    <source>
        <dbReference type="Pfam" id="PF13458"/>
    </source>
</evidence>
<keyword evidence="3 5" id="KW-0732">Signal</keyword>
<dbReference type="InterPro" id="IPR028081">
    <property type="entry name" value="Leu-bd"/>
</dbReference>
<gene>
    <name evidence="7" type="ORF">H8S23_13075</name>
</gene>
<dbReference type="InterPro" id="IPR028082">
    <property type="entry name" value="Peripla_BP_I"/>
</dbReference>
<dbReference type="Gene3D" id="3.40.50.2300">
    <property type="match status" value="2"/>
</dbReference>
<dbReference type="InterPro" id="IPR000709">
    <property type="entry name" value="Leu_Ile_Val-bd"/>
</dbReference>
<dbReference type="GO" id="GO:0006865">
    <property type="term" value="P:amino acid transport"/>
    <property type="evidence" value="ECO:0007669"/>
    <property type="project" value="UniProtKB-KW"/>
</dbReference>
<feature type="chain" id="PRO_5039577038" evidence="5">
    <location>
        <begin position="22"/>
        <end position="407"/>
    </location>
</feature>
<dbReference type="PANTHER" id="PTHR30483">
    <property type="entry name" value="LEUCINE-SPECIFIC-BINDING PROTEIN"/>
    <property type="match status" value="1"/>
</dbReference>
<dbReference type="SUPFAM" id="SSF53822">
    <property type="entry name" value="Periplasmic binding protein-like I"/>
    <property type="match status" value="1"/>
</dbReference>
<dbReference type="EMBL" id="JACONZ010000005">
    <property type="protein sequence ID" value="MBC5582439.1"/>
    <property type="molecule type" value="Genomic_DNA"/>
</dbReference>